<proteinExistence type="predicted"/>
<accession>A0A143PJD0</accession>
<organism evidence="1 2">
    <name type="scientific">Luteitalea pratensis</name>
    <dbReference type="NCBI Taxonomy" id="1855912"/>
    <lineage>
        <taxon>Bacteria</taxon>
        <taxon>Pseudomonadati</taxon>
        <taxon>Acidobacteriota</taxon>
        <taxon>Vicinamibacteria</taxon>
        <taxon>Vicinamibacterales</taxon>
        <taxon>Vicinamibacteraceae</taxon>
        <taxon>Luteitalea</taxon>
    </lineage>
</organism>
<sequence length="162" mass="17538">MHQTTLQELFLEELRDSYDAEHQLLKALPAVAAAASSSELRAAVEMHAKETQGHVDRLDRVFALVNETPRRQHCDGIAGILKEGESALNAPPSATTDALLIAEAQRVEHYEIAAYGTLVAWAGTLGLAEAAELLEETLEEEKFTDEKLTQLATSDVNASANA</sequence>
<dbReference type="Pfam" id="PF05974">
    <property type="entry name" value="DUF892"/>
    <property type="match status" value="1"/>
</dbReference>
<dbReference type="PANTHER" id="PTHR30565:SF9">
    <property type="entry name" value="PROTEIN YCIF"/>
    <property type="match status" value="1"/>
</dbReference>
<dbReference type="EMBL" id="CP015136">
    <property type="protein sequence ID" value="AMY08168.1"/>
    <property type="molecule type" value="Genomic_DNA"/>
</dbReference>
<evidence type="ECO:0000313" key="2">
    <source>
        <dbReference type="Proteomes" id="UP000076079"/>
    </source>
</evidence>
<name>A0A143PJD0_LUTPR</name>
<dbReference type="AlphaFoldDB" id="A0A143PJD0"/>
<protein>
    <submittedName>
        <fullName evidence="1">Uncharacterized protein</fullName>
    </submittedName>
</protein>
<keyword evidence="2" id="KW-1185">Reference proteome</keyword>
<dbReference type="KEGG" id="abac:LuPra_01360"/>
<dbReference type="RefSeq" id="WP_110170034.1">
    <property type="nucleotide sequence ID" value="NZ_CP015136.1"/>
</dbReference>
<dbReference type="Gene3D" id="1.20.1260.10">
    <property type="match status" value="1"/>
</dbReference>
<dbReference type="PATRIC" id="fig|1813736.3.peg.1409"/>
<dbReference type="InterPro" id="IPR010287">
    <property type="entry name" value="DUF892_YciF-like"/>
</dbReference>
<reference evidence="1 2" key="1">
    <citation type="journal article" date="2016" name="Genome Announc.">
        <title>First Complete Genome Sequence of a Subdivision 6 Acidobacterium Strain.</title>
        <authorList>
            <person name="Huang S."/>
            <person name="Vieira S."/>
            <person name="Bunk B."/>
            <person name="Riedel T."/>
            <person name="Sproer C."/>
            <person name="Overmann J."/>
        </authorList>
    </citation>
    <scope>NUCLEOTIDE SEQUENCE [LARGE SCALE GENOMIC DNA]</scope>
    <source>
        <strain evidence="2">DSM 100886 HEG_-6_39</strain>
    </source>
</reference>
<dbReference type="InterPro" id="IPR047114">
    <property type="entry name" value="YciF"/>
</dbReference>
<dbReference type="OrthoDB" id="9795056at2"/>
<dbReference type="InterPro" id="IPR009078">
    <property type="entry name" value="Ferritin-like_SF"/>
</dbReference>
<dbReference type="SUPFAM" id="SSF47240">
    <property type="entry name" value="Ferritin-like"/>
    <property type="match status" value="1"/>
</dbReference>
<dbReference type="PANTHER" id="PTHR30565">
    <property type="entry name" value="PROTEIN YCIF"/>
    <property type="match status" value="1"/>
</dbReference>
<dbReference type="InterPro" id="IPR012347">
    <property type="entry name" value="Ferritin-like"/>
</dbReference>
<gene>
    <name evidence="1" type="ORF">LuPra_01360</name>
</gene>
<dbReference type="STRING" id="1855912.LuPra_01360"/>
<reference evidence="2" key="2">
    <citation type="submission" date="2016-04" db="EMBL/GenBank/DDBJ databases">
        <title>First Complete Genome Sequence of a Subdivision 6 Acidobacterium.</title>
        <authorList>
            <person name="Huang S."/>
            <person name="Vieira S."/>
            <person name="Bunk B."/>
            <person name="Riedel T."/>
            <person name="Sproeer C."/>
            <person name="Overmann J."/>
        </authorList>
    </citation>
    <scope>NUCLEOTIDE SEQUENCE [LARGE SCALE GENOMIC DNA]</scope>
    <source>
        <strain evidence="2">DSM 100886 HEG_-6_39</strain>
    </source>
</reference>
<evidence type="ECO:0000313" key="1">
    <source>
        <dbReference type="EMBL" id="AMY08168.1"/>
    </source>
</evidence>
<dbReference type="Proteomes" id="UP000076079">
    <property type="component" value="Chromosome"/>
</dbReference>